<comment type="caution">
    <text evidence="3">The sequence shown here is derived from an EMBL/GenBank/DDBJ whole genome shotgun (WGS) entry which is preliminary data.</text>
</comment>
<gene>
    <name evidence="3" type="ORF">CUN51_06120</name>
</gene>
<dbReference type="InterPro" id="IPR021139">
    <property type="entry name" value="NYN"/>
</dbReference>
<dbReference type="Gene3D" id="3.40.50.1010">
    <property type="entry name" value="5'-nuclease"/>
    <property type="match status" value="1"/>
</dbReference>
<reference evidence="3 4" key="1">
    <citation type="submission" date="2017-11" db="EMBL/GenBank/DDBJ databases">
        <title>Evolution of Phototrophy in the Chloroflexi Phylum Driven by Horizontal Gene Transfer.</title>
        <authorList>
            <person name="Ward L.M."/>
            <person name="Hemp J."/>
            <person name="Shih P.M."/>
            <person name="Mcglynn S.E."/>
            <person name="Fischer W."/>
        </authorList>
    </citation>
    <scope>NUCLEOTIDE SEQUENCE [LARGE SCALE GENOMIC DNA]</scope>
    <source>
        <strain evidence="3">CP2_2F</strain>
    </source>
</reference>
<dbReference type="Proteomes" id="UP000228921">
    <property type="component" value="Unassembled WGS sequence"/>
</dbReference>
<proteinExistence type="predicted"/>
<dbReference type="GO" id="GO:0004540">
    <property type="term" value="F:RNA nuclease activity"/>
    <property type="evidence" value="ECO:0007669"/>
    <property type="project" value="InterPro"/>
</dbReference>
<evidence type="ECO:0000313" key="3">
    <source>
        <dbReference type="EMBL" id="PJF31051.1"/>
    </source>
</evidence>
<feature type="domain" description="NYN" evidence="2">
    <location>
        <begin position="159"/>
        <end position="308"/>
    </location>
</feature>
<protein>
    <recommendedName>
        <fullName evidence="2">NYN domain-containing protein</fullName>
    </recommendedName>
</protein>
<dbReference type="EMBL" id="PGTK01000005">
    <property type="protein sequence ID" value="PJF31051.1"/>
    <property type="molecule type" value="Genomic_DNA"/>
</dbReference>
<evidence type="ECO:0000259" key="2">
    <source>
        <dbReference type="Pfam" id="PF01936"/>
    </source>
</evidence>
<accession>A0A2M8P0H6</accession>
<dbReference type="PANTHER" id="PTHR35811:SF1">
    <property type="entry name" value="HTH OST-TYPE DOMAIN-CONTAINING PROTEIN"/>
    <property type="match status" value="1"/>
</dbReference>
<feature type="region of interest" description="Disordered" evidence="1">
    <location>
        <begin position="516"/>
        <end position="539"/>
    </location>
</feature>
<evidence type="ECO:0000256" key="1">
    <source>
        <dbReference type="SAM" id="MobiDB-lite"/>
    </source>
</evidence>
<dbReference type="Pfam" id="PF01936">
    <property type="entry name" value="NYN"/>
    <property type="match status" value="1"/>
</dbReference>
<organism evidence="3 4">
    <name type="scientific">Candidatus Thermofonsia Clade 1 bacterium</name>
    <dbReference type="NCBI Taxonomy" id="2364210"/>
    <lineage>
        <taxon>Bacteria</taxon>
        <taxon>Bacillati</taxon>
        <taxon>Chloroflexota</taxon>
        <taxon>Candidatus Thermofontia</taxon>
        <taxon>Candidatus Thermofonsia Clade 1</taxon>
    </lineage>
</organism>
<evidence type="ECO:0000313" key="4">
    <source>
        <dbReference type="Proteomes" id="UP000228921"/>
    </source>
</evidence>
<dbReference type="AlphaFoldDB" id="A0A2M8P0H6"/>
<sequence>MSAYLIVDIENLLIGLQQRAFAIDLYDLASRLRNTAALAAGLARPEQLQAIAVANWEGVQALNSSAQAILEGAGFQTFDVPERGDFTEALMSRYFSDPSQLLDELILVAPDSALLTLIVRVPKRKSARVRVWADHPPLADDEIIYQPLETVLGIQTKTVALYIDFENIAISLNEQGYAVNLDRLIEGLSAHAKAHGQIVKMAAYAPWGKRGSLPPLIDSSGREVSDEASSRLALANIDPVFNLPGKNSADMRIAKDVLADSTQPNSADIFIIASGDRDFNEVFSALRARNKQVIVWGVRNSTSRLLEKNPTLQVEYLDDFLDLPRYDALRARADVATTLASSVSATFTPSQWSSLVLQYDRLATSMGAHEVTLEMLQDQLQEMHTVVSAARGRDLILQAVAMGIMRLWHANDLDYVQPIDEHPIVERTRLVRDRIVLRVANTLEVRGWEYVNYGFLLKGIAMDRELDRPGLNVDDAWRSEWVDCLVREGILIREMMPHRQNPEDLVPVIKLAPDLPPMARPQPNASNGTKPSYDDLDTSSTQVVRRDLETEQMMKRIVVSVDQFTSYRNFTWCPLGSLHRRLRQFDSGVTFQRAVEWLQELGAVQIEEYDNPDPKIPYKTKGISVVPESSTAQEILQERDAFIRALLRLYEQRIPINAINVARETGLPEEELNLWLSIMESENVLNPVPSKPGLYSLFRTHHTVNLVAETRD</sequence>
<name>A0A2M8P0H6_9CHLR</name>
<dbReference type="PANTHER" id="PTHR35811">
    <property type="entry name" value="SLR1870 PROTEIN"/>
    <property type="match status" value="1"/>
</dbReference>